<organism evidence="2 3">
    <name type="scientific">Danaus chrysippus</name>
    <name type="common">African queen</name>
    <dbReference type="NCBI Taxonomy" id="151541"/>
    <lineage>
        <taxon>Eukaryota</taxon>
        <taxon>Metazoa</taxon>
        <taxon>Ecdysozoa</taxon>
        <taxon>Arthropoda</taxon>
        <taxon>Hexapoda</taxon>
        <taxon>Insecta</taxon>
        <taxon>Pterygota</taxon>
        <taxon>Neoptera</taxon>
        <taxon>Endopterygota</taxon>
        <taxon>Lepidoptera</taxon>
        <taxon>Glossata</taxon>
        <taxon>Ditrysia</taxon>
        <taxon>Papilionoidea</taxon>
        <taxon>Nymphalidae</taxon>
        <taxon>Danainae</taxon>
        <taxon>Danaini</taxon>
        <taxon>Danaina</taxon>
        <taxon>Danaus</taxon>
        <taxon>Anosia</taxon>
    </lineage>
</organism>
<dbReference type="PANTHER" id="PTHR11257:SF12">
    <property type="entry name" value="EJACULATORY BULB-SPECIFIC PROTEIN 3-RELATED"/>
    <property type="match status" value="1"/>
</dbReference>
<dbReference type="InterPro" id="IPR005055">
    <property type="entry name" value="A10/PebIII"/>
</dbReference>
<dbReference type="Proteomes" id="UP000789524">
    <property type="component" value="Unassembled WGS sequence"/>
</dbReference>
<protein>
    <submittedName>
        <fullName evidence="2">(African queen) hypothetical protein</fullName>
    </submittedName>
</protein>
<feature type="chain" id="PRO_5035324427" evidence="1">
    <location>
        <begin position="16"/>
        <end position="231"/>
    </location>
</feature>
<evidence type="ECO:0000313" key="2">
    <source>
        <dbReference type="EMBL" id="CAG9563926.1"/>
    </source>
</evidence>
<keyword evidence="3" id="KW-1185">Reference proteome</keyword>
<comment type="caution">
    <text evidence="2">The sequence shown here is derived from an EMBL/GenBank/DDBJ whole genome shotgun (WGS) entry which is preliminary data.</text>
</comment>
<feature type="signal peptide" evidence="1">
    <location>
        <begin position="1"/>
        <end position="15"/>
    </location>
</feature>
<proteinExistence type="predicted"/>
<gene>
    <name evidence="2" type="ORF">DCHRY22_LOCUS4993</name>
</gene>
<evidence type="ECO:0000256" key="1">
    <source>
        <dbReference type="SAM" id="SignalP"/>
    </source>
</evidence>
<dbReference type="Pfam" id="PF03392">
    <property type="entry name" value="OS-D"/>
    <property type="match status" value="2"/>
</dbReference>
<dbReference type="OrthoDB" id="6344725at2759"/>
<dbReference type="InterPro" id="IPR036682">
    <property type="entry name" value="OS_D_A10/PebIII_sf"/>
</dbReference>
<dbReference type="PANTHER" id="PTHR11257">
    <property type="entry name" value="CHEMOSENSORY PROTEIN-RELATED"/>
    <property type="match status" value="1"/>
</dbReference>
<accession>A0A8J2QRE7</accession>
<keyword evidence="1" id="KW-0732">Signal</keyword>
<name>A0A8J2QRE7_9NEOP</name>
<dbReference type="Gene3D" id="1.10.2080.10">
    <property type="entry name" value="Insect odorant-binding protein A10/Ejaculatory bulb-specific protein 3"/>
    <property type="match status" value="2"/>
</dbReference>
<reference evidence="2" key="1">
    <citation type="submission" date="2021-09" db="EMBL/GenBank/DDBJ databases">
        <authorList>
            <person name="Martin H S."/>
        </authorList>
    </citation>
    <scope>NUCLEOTIDE SEQUENCE</scope>
</reference>
<sequence>MKFLVFLAFVALATARPEDNYDRYENFDVDELISNLRLLKSYAACFLGEGKCTPEGNDFKKWIPEAVQSNCGKCSDHQKHLVGKVIKACMEKLPAEWQKLNAIHNPDTMKFLVFLALVAIATARPEDSYEKYENFDVEELVSNVRLLKSYIACFLGDGKCTPEGNDFKKWIPESVQSNCGKCSDHQKHLVGKVMKASMDKLPEEWKKLNALHNPDGKYDEGVKNFVEKYGQ</sequence>
<dbReference type="SUPFAM" id="SSF100910">
    <property type="entry name" value="Chemosensory protein Csp2"/>
    <property type="match status" value="2"/>
</dbReference>
<dbReference type="EMBL" id="CAKASE010000050">
    <property type="protein sequence ID" value="CAG9563926.1"/>
    <property type="molecule type" value="Genomic_DNA"/>
</dbReference>
<dbReference type="AlphaFoldDB" id="A0A8J2QRE7"/>
<evidence type="ECO:0000313" key="3">
    <source>
        <dbReference type="Proteomes" id="UP000789524"/>
    </source>
</evidence>